<dbReference type="Gene3D" id="3.90.1580.10">
    <property type="entry name" value="paralog of FGE (formylglycine-generating enzyme)"/>
    <property type="match status" value="1"/>
</dbReference>
<dbReference type="InterPro" id="IPR051043">
    <property type="entry name" value="Sulfatase_Mod_Factor_Kinase"/>
</dbReference>
<dbReference type="EMBL" id="VTOX01000002">
    <property type="protein sequence ID" value="NKE65998.1"/>
    <property type="molecule type" value="Genomic_DNA"/>
</dbReference>
<dbReference type="SUPFAM" id="SSF56436">
    <property type="entry name" value="C-type lectin-like"/>
    <property type="match status" value="1"/>
</dbReference>
<dbReference type="InterPro" id="IPR016187">
    <property type="entry name" value="CTDL_fold"/>
</dbReference>
<organism evidence="2 3">
    <name type="scientific">Ramlibacter lithotrophicus</name>
    <dbReference type="NCBI Taxonomy" id="2606681"/>
    <lineage>
        <taxon>Bacteria</taxon>
        <taxon>Pseudomonadati</taxon>
        <taxon>Pseudomonadota</taxon>
        <taxon>Betaproteobacteria</taxon>
        <taxon>Burkholderiales</taxon>
        <taxon>Comamonadaceae</taxon>
        <taxon>Ramlibacter</taxon>
    </lineage>
</organism>
<protein>
    <submittedName>
        <fullName evidence="2">Ergothioneine biosynthesis protein EgtB</fullName>
    </submittedName>
</protein>
<dbReference type="PANTHER" id="PTHR23150:SF36">
    <property type="entry name" value="HERCYNINE OXYGENASE"/>
    <property type="match status" value="1"/>
</dbReference>
<dbReference type="AlphaFoldDB" id="A0A7X6DF65"/>
<evidence type="ECO:0000313" key="3">
    <source>
        <dbReference type="Proteomes" id="UP000521868"/>
    </source>
</evidence>
<feature type="domain" description="Sulfatase-modifying factor enzyme-like" evidence="1">
    <location>
        <begin position="175"/>
        <end position="328"/>
    </location>
</feature>
<sequence>MRRAGAELLSLALMDARNHALHLLSHFEPAALPDTAPARTQAESPLWLAGNIGWLAEYWIGRNPQRALGRGCPAEAVRLSSIEPMADSWFDPALVAPGERWGLPLPGYEAIRVWLLQTLESTLELLEKAPDTDAALYFYRVALFHEELRCEQLVALAQALGVPLKLPLPGGAAARDPVLVPAGRWLLGSPDEGFSFDVERPAHEVAVPEFEIDAQPVAWSQYVEFVQDGGYDRAELWHPQGWEWLAHEVAGEGRRGPRYVEQIGGAGGAVLATQFGRPARMAGRQSVLHVTWWEADAWARWAGRRLPTEVEWEMAAHVAHRRGFRWGDVREWTATTLRPWPGFVPDRWTRHTGFEAQPLFGLAKVQRGASFAARARMKHPKFRGFALPERDDAFVGFRTCSL</sequence>
<dbReference type="PANTHER" id="PTHR23150">
    <property type="entry name" value="SULFATASE MODIFYING FACTOR 1, 2"/>
    <property type="match status" value="1"/>
</dbReference>
<dbReference type="InterPro" id="IPR042095">
    <property type="entry name" value="SUMF_sf"/>
</dbReference>
<dbReference type="InterPro" id="IPR005532">
    <property type="entry name" value="SUMF_dom"/>
</dbReference>
<evidence type="ECO:0000313" key="2">
    <source>
        <dbReference type="EMBL" id="NKE65998.1"/>
    </source>
</evidence>
<keyword evidence="3" id="KW-1185">Reference proteome</keyword>
<accession>A0A7X6DF65</accession>
<dbReference type="Pfam" id="PF03781">
    <property type="entry name" value="FGE-sulfatase"/>
    <property type="match status" value="1"/>
</dbReference>
<name>A0A7X6DF65_9BURK</name>
<reference evidence="2 3" key="1">
    <citation type="journal article" date="2020" name="Nature">
        <title>Bacterial chemolithoautotrophy via manganese oxidation.</title>
        <authorList>
            <person name="Yu H."/>
            <person name="Leadbetter J.R."/>
        </authorList>
    </citation>
    <scope>NUCLEOTIDE SEQUENCE [LARGE SCALE GENOMIC DNA]</scope>
    <source>
        <strain evidence="2 3">RBP-1</strain>
    </source>
</reference>
<proteinExistence type="predicted"/>
<gene>
    <name evidence="2" type="primary">egtB</name>
    <name evidence="2" type="ORF">RAMLITH_09215</name>
</gene>
<dbReference type="Proteomes" id="UP000521868">
    <property type="component" value="Unassembled WGS sequence"/>
</dbReference>
<evidence type="ECO:0000259" key="1">
    <source>
        <dbReference type="Pfam" id="PF03781"/>
    </source>
</evidence>
<comment type="caution">
    <text evidence="2">The sequence shown here is derived from an EMBL/GenBank/DDBJ whole genome shotgun (WGS) entry which is preliminary data.</text>
</comment>